<dbReference type="EMBL" id="JANKAS010000003">
    <property type="protein sequence ID" value="MCR1898233.1"/>
    <property type="molecule type" value="Genomic_DNA"/>
</dbReference>
<proteinExistence type="predicted"/>
<dbReference type="Proteomes" id="UP001205748">
    <property type="component" value="Unassembled WGS sequence"/>
</dbReference>
<dbReference type="RefSeq" id="WP_257529709.1">
    <property type="nucleotide sequence ID" value="NZ_JANKAS010000003.1"/>
</dbReference>
<comment type="caution">
    <text evidence="2">The sequence shown here is derived from an EMBL/GenBank/DDBJ whole genome shotgun (WGS) entry which is preliminary data.</text>
</comment>
<accession>A0AAE3L3G7</accession>
<organism evidence="2 3">
    <name type="scientific">Irregularibacter muris</name>
    <dbReference type="NCBI Taxonomy" id="1796619"/>
    <lineage>
        <taxon>Bacteria</taxon>
        <taxon>Bacillati</taxon>
        <taxon>Bacillota</taxon>
        <taxon>Clostridia</taxon>
        <taxon>Eubacteriales</taxon>
        <taxon>Eubacteriaceae</taxon>
        <taxon>Irregularibacter</taxon>
    </lineage>
</organism>
<reference evidence="2" key="1">
    <citation type="submission" date="2022-07" db="EMBL/GenBank/DDBJ databases">
        <title>Enhanced cultured diversity of the mouse gut microbiota enables custom-made synthetic communities.</title>
        <authorList>
            <person name="Afrizal A."/>
        </authorList>
    </citation>
    <scope>NUCLEOTIDE SEQUENCE</scope>
    <source>
        <strain evidence="2">DSM 28593</strain>
    </source>
</reference>
<name>A0AAE3L3G7_9FIRM</name>
<feature type="region of interest" description="Disordered" evidence="1">
    <location>
        <begin position="1"/>
        <end position="26"/>
    </location>
</feature>
<sequence>MDLWNKNSSKAASAREPFPFDDGKNAILHHPPNAAGEIPLQLLLSIQ</sequence>
<feature type="compositionally biased region" description="Polar residues" evidence="1">
    <location>
        <begin position="1"/>
        <end position="11"/>
    </location>
</feature>
<evidence type="ECO:0000313" key="2">
    <source>
        <dbReference type="EMBL" id="MCR1898233.1"/>
    </source>
</evidence>
<evidence type="ECO:0000313" key="3">
    <source>
        <dbReference type="Proteomes" id="UP001205748"/>
    </source>
</evidence>
<evidence type="ECO:0000256" key="1">
    <source>
        <dbReference type="SAM" id="MobiDB-lite"/>
    </source>
</evidence>
<protein>
    <submittedName>
        <fullName evidence="2">Uncharacterized protein</fullName>
    </submittedName>
</protein>
<gene>
    <name evidence="2" type="ORF">NSA47_04425</name>
</gene>
<dbReference type="AlphaFoldDB" id="A0AAE3L3G7"/>
<keyword evidence="3" id="KW-1185">Reference proteome</keyword>